<dbReference type="RefSeq" id="WP_083992813.1">
    <property type="nucleotide sequence ID" value="NZ_FLTX01000008.1"/>
</dbReference>
<reference evidence="2 5" key="2">
    <citation type="submission" date="2016-08" db="EMBL/GenBank/DDBJ databases">
        <title>Evolution of the type three secretion system and type three effector repertoires in Xanthomonas.</title>
        <authorList>
            <person name="Merda D."/>
            <person name="Briand M."/>
            <person name="Bosis E."/>
            <person name="Rousseau C."/>
            <person name="Portier P."/>
            <person name="Jacques M.-A."/>
            <person name="Fischer-Le Saux M."/>
        </authorList>
    </citation>
    <scope>NUCLEOTIDE SEQUENCE [LARGE SCALE GENOMIC DNA]</scope>
    <source>
        <strain evidence="2 5">CFBP1976</strain>
    </source>
</reference>
<evidence type="ECO:0000313" key="2">
    <source>
        <dbReference type="EMBL" id="PPV08960.1"/>
    </source>
</evidence>
<accession>A0A1C3NHF5</accession>
<proteinExistence type="predicted"/>
<sequence>MSDSPKSRYAAFARRVVEAHAAQLLRDLQIINERTVRELGPLPHGGLPVQPKRKPKPAPWVQPVQELAARDADAPLAPQLPHTETGGSEMVKLGDSVNEQPLPPVPVPQKLREILNEYPEYIQRLQCALDRYARNPDSLMPFDAAIWILEAHLDSFLSEAREELERAQASGDANAVKMAEEKERSTRHARSRNRGMSDLDQLWNYIETHKESLT</sequence>
<dbReference type="OrthoDB" id="5999748at2"/>
<gene>
    <name evidence="3" type="ORF">XBLMG947_0595</name>
    <name evidence="2" type="ORF">XbrCFBP1976_00740</name>
</gene>
<feature type="region of interest" description="Disordered" evidence="1">
    <location>
        <begin position="39"/>
        <end position="59"/>
    </location>
</feature>
<evidence type="ECO:0000313" key="3">
    <source>
        <dbReference type="EMBL" id="SBV49821.1"/>
    </source>
</evidence>
<feature type="region of interest" description="Disordered" evidence="1">
    <location>
        <begin position="167"/>
        <end position="195"/>
    </location>
</feature>
<evidence type="ECO:0000313" key="5">
    <source>
        <dbReference type="Proteomes" id="UP000239710"/>
    </source>
</evidence>
<protein>
    <submittedName>
        <fullName evidence="3">Uncharacterized protein</fullName>
    </submittedName>
</protein>
<keyword evidence="5" id="KW-1185">Reference proteome</keyword>
<evidence type="ECO:0000313" key="4">
    <source>
        <dbReference type="Proteomes" id="UP000092503"/>
    </source>
</evidence>
<dbReference type="AlphaFoldDB" id="A0A1C3NHF5"/>
<dbReference type="Proteomes" id="UP000092503">
    <property type="component" value="Unassembled WGS sequence"/>
</dbReference>
<reference evidence="3 4" key="1">
    <citation type="submission" date="2016-06" db="EMBL/GenBank/DDBJ databases">
        <authorList>
            <person name="Kjaerup R.B."/>
            <person name="Dalgaard T.S."/>
            <person name="Juul-Madsen H.R."/>
        </authorList>
    </citation>
    <scope>NUCLEOTIDE SEQUENCE [LARGE SCALE GENOMIC DNA]</scope>
    <source>
        <strain evidence="3">LMG947</strain>
    </source>
</reference>
<evidence type="ECO:0000256" key="1">
    <source>
        <dbReference type="SAM" id="MobiDB-lite"/>
    </source>
</evidence>
<dbReference type="EMBL" id="FLTX01000008">
    <property type="protein sequence ID" value="SBV49821.1"/>
    <property type="molecule type" value="Genomic_DNA"/>
</dbReference>
<dbReference type="Proteomes" id="UP000239710">
    <property type="component" value="Unassembled WGS sequence"/>
</dbReference>
<name>A0A1C3NHF5_9XANT</name>
<organism evidence="3 4">
    <name type="scientific">Xanthomonas bromi</name>
    <dbReference type="NCBI Taxonomy" id="56449"/>
    <lineage>
        <taxon>Bacteria</taxon>
        <taxon>Pseudomonadati</taxon>
        <taxon>Pseudomonadota</taxon>
        <taxon>Gammaproteobacteria</taxon>
        <taxon>Lysobacterales</taxon>
        <taxon>Lysobacteraceae</taxon>
        <taxon>Xanthomonas</taxon>
    </lineage>
</organism>
<dbReference type="EMBL" id="MDCE01000001">
    <property type="protein sequence ID" value="PPV08960.1"/>
    <property type="molecule type" value="Genomic_DNA"/>
</dbReference>